<gene>
    <name evidence="2" type="ORF">F6X53_18555</name>
</gene>
<reference evidence="2 3" key="1">
    <citation type="submission" date="2019-09" db="EMBL/GenBank/DDBJ databases">
        <title>YIM 48816 draft genome.</title>
        <authorList>
            <person name="Jiang L."/>
        </authorList>
    </citation>
    <scope>NUCLEOTIDE SEQUENCE [LARGE SCALE GENOMIC DNA]</scope>
    <source>
        <strain evidence="2 3">YIM 48816</strain>
    </source>
</reference>
<keyword evidence="3" id="KW-1185">Reference proteome</keyword>
<evidence type="ECO:0000313" key="3">
    <source>
        <dbReference type="Proteomes" id="UP000474159"/>
    </source>
</evidence>
<organism evidence="2 3">
    <name type="scientific">Methylobacterium soli</name>
    <dbReference type="NCBI Taxonomy" id="553447"/>
    <lineage>
        <taxon>Bacteria</taxon>
        <taxon>Pseudomonadati</taxon>
        <taxon>Pseudomonadota</taxon>
        <taxon>Alphaproteobacteria</taxon>
        <taxon>Hyphomicrobiales</taxon>
        <taxon>Methylobacteriaceae</taxon>
        <taxon>Methylobacterium</taxon>
    </lineage>
</organism>
<dbReference type="RefSeq" id="WP_151001680.1">
    <property type="nucleotide sequence ID" value="NZ_BPQY01000400.1"/>
</dbReference>
<name>A0A6L3SV17_9HYPH</name>
<dbReference type="EMBL" id="VZZK01000020">
    <property type="protein sequence ID" value="KAB1077514.1"/>
    <property type="molecule type" value="Genomic_DNA"/>
</dbReference>
<dbReference type="AlphaFoldDB" id="A0A6L3SV17"/>
<comment type="caution">
    <text evidence="2">The sequence shown here is derived from an EMBL/GenBank/DDBJ whole genome shotgun (WGS) entry which is preliminary data.</text>
</comment>
<protein>
    <submittedName>
        <fullName evidence="2">Uncharacterized protein</fullName>
    </submittedName>
</protein>
<sequence length="92" mass="9251">MSHFSQDLLNADPDALARLRQVLHGSLVPAPASPSLAERFGAGPGGVSPAGETGQRGRSGAKSSRTGPRPSKASGQGRAAAAKVTHKTLVSP</sequence>
<evidence type="ECO:0000313" key="2">
    <source>
        <dbReference type="EMBL" id="KAB1077514.1"/>
    </source>
</evidence>
<proteinExistence type="predicted"/>
<feature type="region of interest" description="Disordered" evidence="1">
    <location>
        <begin position="28"/>
        <end position="92"/>
    </location>
</feature>
<evidence type="ECO:0000256" key="1">
    <source>
        <dbReference type="SAM" id="MobiDB-lite"/>
    </source>
</evidence>
<accession>A0A6L3SV17</accession>
<dbReference type="OrthoDB" id="8005676at2"/>
<dbReference type="Proteomes" id="UP000474159">
    <property type="component" value="Unassembled WGS sequence"/>
</dbReference>